<protein>
    <submittedName>
        <fullName evidence="1">1841_t:CDS:1</fullName>
    </submittedName>
</protein>
<dbReference type="Proteomes" id="UP000789901">
    <property type="component" value="Unassembled WGS sequence"/>
</dbReference>
<keyword evidence="2" id="KW-1185">Reference proteome</keyword>
<reference evidence="1 2" key="1">
    <citation type="submission" date="2021-06" db="EMBL/GenBank/DDBJ databases">
        <authorList>
            <person name="Kallberg Y."/>
            <person name="Tangrot J."/>
            <person name="Rosling A."/>
        </authorList>
    </citation>
    <scope>NUCLEOTIDE SEQUENCE [LARGE SCALE GENOMIC DNA]</scope>
    <source>
        <strain evidence="1 2">120-4 pot B 10/14</strain>
    </source>
</reference>
<evidence type="ECO:0000313" key="2">
    <source>
        <dbReference type="Proteomes" id="UP000789901"/>
    </source>
</evidence>
<organism evidence="1 2">
    <name type="scientific">Gigaspora margarita</name>
    <dbReference type="NCBI Taxonomy" id="4874"/>
    <lineage>
        <taxon>Eukaryota</taxon>
        <taxon>Fungi</taxon>
        <taxon>Fungi incertae sedis</taxon>
        <taxon>Mucoromycota</taxon>
        <taxon>Glomeromycotina</taxon>
        <taxon>Glomeromycetes</taxon>
        <taxon>Diversisporales</taxon>
        <taxon>Gigasporaceae</taxon>
        <taxon>Gigaspora</taxon>
    </lineage>
</organism>
<sequence length="65" mass="7451">MDVIKITQNAITHFDVSDNAIFELDLSESRNLQILNCLYNPLTKLILPDFFDSISFDCSNTLLKK</sequence>
<dbReference type="EMBL" id="CAJVQB010055789">
    <property type="protein sequence ID" value="CAG8837395.1"/>
    <property type="molecule type" value="Genomic_DNA"/>
</dbReference>
<feature type="non-terminal residue" evidence="1">
    <location>
        <position position="65"/>
    </location>
</feature>
<proteinExistence type="predicted"/>
<evidence type="ECO:0000313" key="1">
    <source>
        <dbReference type="EMBL" id="CAG8837395.1"/>
    </source>
</evidence>
<dbReference type="InterPro" id="IPR032675">
    <property type="entry name" value="LRR_dom_sf"/>
</dbReference>
<name>A0ABN7WPK5_GIGMA</name>
<comment type="caution">
    <text evidence="1">The sequence shown here is derived from an EMBL/GenBank/DDBJ whole genome shotgun (WGS) entry which is preliminary data.</text>
</comment>
<gene>
    <name evidence="1" type="ORF">GMARGA_LOCUS33478</name>
</gene>
<accession>A0ABN7WPK5</accession>
<dbReference type="Gene3D" id="3.80.10.10">
    <property type="entry name" value="Ribonuclease Inhibitor"/>
    <property type="match status" value="1"/>
</dbReference>